<evidence type="ECO:0000259" key="4">
    <source>
        <dbReference type="PROSITE" id="PS50110"/>
    </source>
</evidence>
<accession>A0A1F6VFE3</accession>
<evidence type="ECO:0000256" key="3">
    <source>
        <dbReference type="SAM" id="MobiDB-lite"/>
    </source>
</evidence>
<dbReference type="Pfam" id="PF00072">
    <property type="entry name" value="Response_reg"/>
    <property type="match status" value="1"/>
</dbReference>
<dbReference type="PANTHER" id="PTHR44591:SF3">
    <property type="entry name" value="RESPONSE REGULATORY DOMAIN-CONTAINING PROTEIN"/>
    <property type="match status" value="1"/>
</dbReference>
<evidence type="ECO:0000313" key="5">
    <source>
        <dbReference type="EMBL" id="OGI68371.1"/>
    </source>
</evidence>
<evidence type="ECO:0000256" key="2">
    <source>
        <dbReference type="PROSITE-ProRule" id="PRU00169"/>
    </source>
</evidence>
<comment type="caution">
    <text evidence="5">The sequence shown here is derived from an EMBL/GenBank/DDBJ whole genome shotgun (WGS) entry which is preliminary data.</text>
</comment>
<dbReference type="SMART" id="SM00448">
    <property type="entry name" value="REC"/>
    <property type="match status" value="1"/>
</dbReference>
<gene>
    <name evidence="5" type="ORF">A2738_00590</name>
</gene>
<dbReference type="AlphaFoldDB" id="A0A1F6VFE3"/>
<feature type="region of interest" description="Disordered" evidence="3">
    <location>
        <begin position="1"/>
        <end position="25"/>
    </location>
</feature>
<name>A0A1F6VFE3_9BACT</name>
<dbReference type="SUPFAM" id="SSF52172">
    <property type="entry name" value="CheY-like"/>
    <property type="match status" value="1"/>
</dbReference>
<reference evidence="5 6" key="1">
    <citation type="journal article" date="2016" name="Nat. Commun.">
        <title>Thousands of microbial genomes shed light on interconnected biogeochemical processes in an aquifer system.</title>
        <authorList>
            <person name="Anantharaman K."/>
            <person name="Brown C.T."/>
            <person name="Hug L.A."/>
            <person name="Sharon I."/>
            <person name="Castelle C.J."/>
            <person name="Probst A.J."/>
            <person name="Thomas B.C."/>
            <person name="Singh A."/>
            <person name="Wilkins M.J."/>
            <person name="Karaoz U."/>
            <person name="Brodie E.L."/>
            <person name="Williams K.H."/>
            <person name="Hubbard S.S."/>
            <person name="Banfield J.F."/>
        </authorList>
    </citation>
    <scope>NUCLEOTIDE SEQUENCE [LARGE SCALE GENOMIC DNA]</scope>
</reference>
<dbReference type="Gene3D" id="3.40.50.2300">
    <property type="match status" value="1"/>
</dbReference>
<dbReference type="EMBL" id="MFTS01000003">
    <property type="protein sequence ID" value="OGI68371.1"/>
    <property type="molecule type" value="Genomic_DNA"/>
</dbReference>
<dbReference type="PROSITE" id="PS50110">
    <property type="entry name" value="RESPONSE_REGULATORY"/>
    <property type="match status" value="1"/>
</dbReference>
<proteinExistence type="predicted"/>
<feature type="domain" description="Response regulatory" evidence="4">
    <location>
        <begin position="32"/>
        <end position="150"/>
    </location>
</feature>
<organism evidence="5 6">
    <name type="scientific">Candidatus Nomurabacteria bacterium RIFCSPHIGHO2_01_FULL_42_15</name>
    <dbReference type="NCBI Taxonomy" id="1801742"/>
    <lineage>
        <taxon>Bacteria</taxon>
        <taxon>Candidatus Nomuraibacteriota</taxon>
    </lineage>
</organism>
<keyword evidence="1 2" id="KW-0597">Phosphoprotein</keyword>
<evidence type="ECO:0000313" key="6">
    <source>
        <dbReference type="Proteomes" id="UP000178235"/>
    </source>
</evidence>
<protein>
    <recommendedName>
        <fullName evidence="4">Response regulatory domain-containing protein</fullName>
    </recommendedName>
</protein>
<dbReference type="InterPro" id="IPR050595">
    <property type="entry name" value="Bact_response_regulator"/>
</dbReference>
<dbReference type="Proteomes" id="UP000178235">
    <property type="component" value="Unassembled WGS sequence"/>
</dbReference>
<evidence type="ECO:0000256" key="1">
    <source>
        <dbReference type="ARBA" id="ARBA00022553"/>
    </source>
</evidence>
<dbReference type="GO" id="GO:0000160">
    <property type="term" value="P:phosphorelay signal transduction system"/>
    <property type="evidence" value="ECO:0007669"/>
    <property type="project" value="InterPro"/>
</dbReference>
<feature type="modified residue" description="4-aspartylphosphate" evidence="2">
    <location>
        <position position="84"/>
    </location>
</feature>
<sequence length="155" mass="17130">MSIEENIPLQNLRPPQESTAPKQEKGEKLKIKVLLLDDDEAMRMLSALVLKDMGCSVEEFEDGNKLIEKFKQAKPNEYGLLISDKDMPKSIDGVEVLTAIHSIDSKLPLILYTGGLISSQLEEAVGHLGGVCLQKPFKIEQLQEKVGQALSKTRG</sequence>
<dbReference type="InterPro" id="IPR001789">
    <property type="entry name" value="Sig_transdc_resp-reg_receiver"/>
</dbReference>
<dbReference type="InterPro" id="IPR011006">
    <property type="entry name" value="CheY-like_superfamily"/>
</dbReference>
<dbReference type="PANTHER" id="PTHR44591">
    <property type="entry name" value="STRESS RESPONSE REGULATOR PROTEIN 1"/>
    <property type="match status" value="1"/>
</dbReference>